<sequence>MFDNIRGCIHLPPTSQFVLCRGDALLKSCEDITAQYLLTSPLPPPLQFLPWFSKASSRNPDSQRWSWHTESSSNGANLSLTSSGKQVNQSWQDVQCIACFCQDDSTAYRDGLLTLCTHANKVFIHQPLRMYLYGLYIYKCQLEAWIFDRSGIWVCQAFNIQDNPQRFLAMILSYRSMSDADLGLSSVVKRDDNGSFVTFNDTVTPGLQKLYLEDKTIALSDDLVGQGTTCYRARSSGRDQWDYVIKVKWRPADRRPEEEILNLAMQKKAWGIVTANLRQGLHFGPYYELAPLHNETDTPPRVANSGEEPNISKLVTPTKTPFQNRIFTCVVTSPIGRPLQFFATRLELLLALRDAVRAHRSLFQDAKVLHQDISVWNILISHPQRPGDPHGILIDLDVAINVAEGGLRKLGGAIGTRPFMAIGVLLRRIHTYRHDLESFLYVLLWVVVVRQKDYPPVGSRLREWNQGSLADSARLKTSDMAEDSFGNVLAEFEPEFESLKGLAERLRGLLFPRESGELWTGTVGSGAGINRLYDAFIDTF</sequence>
<dbReference type="Pfam" id="PF17667">
    <property type="entry name" value="Pkinase_fungal"/>
    <property type="match status" value="1"/>
</dbReference>
<dbReference type="GO" id="GO:0016301">
    <property type="term" value="F:kinase activity"/>
    <property type="evidence" value="ECO:0007669"/>
    <property type="project" value="UniProtKB-KW"/>
</dbReference>
<organism evidence="2 3">
    <name type="scientific">Aaosphaeria arxii CBS 175.79</name>
    <dbReference type="NCBI Taxonomy" id="1450172"/>
    <lineage>
        <taxon>Eukaryota</taxon>
        <taxon>Fungi</taxon>
        <taxon>Dikarya</taxon>
        <taxon>Ascomycota</taxon>
        <taxon>Pezizomycotina</taxon>
        <taxon>Dothideomycetes</taxon>
        <taxon>Pleosporomycetidae</taxon>
        <taxon>Pleosporales</taxon>
        <taxon>Pleosporales incertae sedis</taxon>
        <taxon>Aaosphaeria</taxon>
    </lineage>
</organism>
<dbReference type="RefSeq" id="XP_033378796.1">
    <property type="nucleotide sequence ID" value="XM_033532746.1"/>
</dbReference>
<dbReference type="InterPro" id="IPR040976">
    <property type="entry name" value="Pkinase_fungal"/>
</dbReference>
<dbReference type="OrthoDB" id="5584477at2759"/>
<dbReference type="AlphaFoldDB" id="A0A6A5XCC1"/>
<keyword evidence="2" id="KW-0418">Kinase</keyword>
<evidence type="ECO:0000313" key="3">
    <source>
        <dbReference type="Proteomes" id="UP000799778"/>
    </source>
</evidence>
<dbReference type="GeneID" id="54290143"/>
<name>A0A6A5XCC1_9PLEO</name>
<dbReference type="Gene3D" id="1.10.510.10">
    <property type="entry name" value="Transferase(Phosphotransferase) domain 1"/>
    <property type="match status" value="1"/>
</dbReference>
<keyword evidence="2" id="KW-0808">Transferase</keyword>
<accession>A0A6A5XCC1</accession>
<evidence type="ECO:0000313" key="2">
    <source>
        <dbReference type="EMBL" id="KAF2010457.1"/>
    </source>
</evidence>
<dbReference type="PANTHER" id="PTHR38248:SF2">
    <property type="entry name" value="FUNK1 11"/>
    <property type="match status" value="1"/>
</dbReference>
<dbReference type="SUPFAM" id="SSF56112">
    <property type="entry name" value="Protein kinase-like (PK-like)"/>
    <property type="match status" value="1"/>
</dbReference>
<protein>
    <submittedName>
        <fullName evidence="2">Serine/threonine-protein kinase Sgk2</fullName>
    </submittedName>
</protein>
<dbReference type="Proteomes" id="UP000799778">
    <property type="component" value="Unassembled WGS sequence"/>
</dbReference>
<dbReference type="InterPro" id="IPR011009">
    <property type="entry name" value="Kinase-like_dom_sf"/>
</dbReference>
<evidence type="ECO:0000259" key="1">
    <source>
        <dbReference type="Pfam" id="PF17667"/>
    </source>
</evidence>
<gene>
    <name evidence="2" type="ORF">BU24DRAFT_472627</name>
</gene>
<feature type="domain" description="Fungal-type protein kinase" evidence="1">
    <location>
        <begin position="83"/>
        <end position="447"/>
    </location>
</feature>
<proteinExistence type="predicted"/>
<reference evidence="2" key="1">
    <citation type="journal article" date="2020" name="Stud. Mycol.">
        <title>101 Dothideomycetes genomes: a test case for predicting lifestyles and emergence of pathogens.</title>
        <authorList>
            <person name="Haridas S."/>
            <person name="Albert R."/>
            <person name="Binder M."/>
            <person name="Bloem J."/>
            <person name="Labutti K."/>
            <person name="Salamov A."/>
            <person name="Andreopoulos B."/>
            <person name="Baker S."/>
            <person name="Barry K."/>
            <person name="Bills G."/>
            <person name="Bluhm B."/>
            <person name="Cannon C."/>
            <person name="Castanera R."/>
            <person name="Culley D."/>
            <person name="Daum C."/>
            <person name="Ezra D."/>
            <person name="Gonzalez J."/>
            <person name="Henrissat B."/>
            <person name="Kuo A."/>
            <person name="Liang C."/>
            <person name="Lipzen A."/>
            <person name="Lutzoni F."/>
            <person name="Magnuson J."/>
            <person name="Mondo S."/>
            <person name="Nolan M."/>
            <person name="Ohm R."/>
            <person name="Pangilinan J."/>
            <person name="Park H.-J."/>
            <person name="Ramirez L."/>
            <person name="Alfaro M."/>
            <person name="Sun H."/>
            <person name="Tritt A."/>
            <person name="Yoshinaga Y."/>
            <person name="Zwiers L.-H."/>
            <person name="Turgeon B."/>
            <person name="Goodwin S."/>
            <person name="Spatafora J."/>
            <person name="Crous P."/>
            <person name="Grigoriev I."/>
        </authorList>
    </citation>
    <scope>NUCLEOTIDE SEQUENCE</scope>
    <source>
        <strain evidence="2">CBS 175.79</strain>
    </source>
</reference>
<dbReference type="EMBL" id="ML978076">
    <property type="protein sequence ID" value="KAF2010457.1"/>
    <property type="molecule type" value="Genomic_DNA"/>
</dbReference>
<keyword evidence="3" id="KW-1185">Reference proteome</keyword>
<dbReference type="PANTHER" id="PTHR38248">
    <property type="entry name" value="FUNK1 6"/>
    <property type="match status" value="1"/>
</dbReference>